<dbReference type="AlphaFoldDB" id="A0A6J6DPV2"/>
<evidence type="ECO:0000256" key="1">
    <source>
        <dbReference type="SAM" id="MobiDB-lite"/>
    </source>
</evidence>
<name>A0A6J6DPV2_9ZZZZ</name>
<organism evidence="2">
    <name type="scientific">freshwater metagenome</name>
    <dbReference type="NCBI Taxonomy" id="449393"/>
    <lineage>
        <taxon>unclassified sequences</taxon>
        <taxon>metagenomes</taxon>
        <taxon>ecological metagenomes</taxon>
    </lineage>
</organism>
<dbReference type="EMBL" id="CAEZSR010000077">
    <property type="protein sequence ID" value="CAB4566250.1"/>
    <property type="molecule type" value="Genomic_DNA"/>
</dbReference>
<accession>A0A6J6DPV2</accession>
<evidence type="ECO:0000313" key="2">
    <source>
        <dbReference type="EMBL" id="CAB4566250.1"/>
    </source>
</evidence>
<gene>
    <name evidence="2" type="ORF">UFOPK1493_02113</name>
</gene>
<sequence>MALADTTPAARTASSSSAKRRAAARGEQLLLPSNLAKARSFGANSCSCMRSPRAIAHWLLEHADSPIVVTDLALDRQEASLWSHALTGRLRIEHTAVDGRCSIELAYTDGRRVRIAMDELRLAAIAAG</sequence>
<proteinExistence type="predicted"/>
<feature type="region of interest" description="Disordered" evidence="1">
    <location>
        <begin position="1"/>
        <end position="25"/>
    </location>
</feature>
<protein>
    <submittedName>
        <fullName evidence="2">Unannotated protein</fullName>
    </submittedName>
</protein>
<reference evidence="2" key="1">
    <citation type="submission" date="2020-05" db="EMBL/GenBank/DDBJ databases">
        <authorList>
            <person name="Chiriac C."/>
            <person name="Salcher M."/>
            <person name="Ghai R."/>
            <person name="Kavagutti S V."/>
        </authorList>
    </citation>
    <scope>NUCLEOTIDE SEQUENCE</scope>
</reference>